<comment type="caution">
    <text evidence="5">Lacks conserved residue(s) required for the propagation of feature annotation.</text>
</comment>
<feature type="binding site" evidence="5">
    <location>
        <begin position="10"/>
        <end position="15"/>
    </location>
    <ligand>
        <name>ATP</name>
        <dbReference type="ChEBI" id="CHEBI:30616"/>
    </ligand>
</feature>
<dbReference type="EMBL" id="JADQBC010000032">
    <property type="protein sequence ID" value="MBR8827482.1"/>
    <property type="molecule type" value="Genomic_DNA"/>
</dbReference>
<evidence type="ECO:0000256" key="3">
    <source>
        <dbReference type="ARBA" id="ARBA00022741"/>
    </source>
</evidence>
<comment type="pathway">
    <text evidence="5">Purine metabolism; AMP biosynthesis via salvage pathway; AMP from ADP: step 1/1.</text>
</comment>
<dbReference type="InterPro" id="IPR000850">
    <property type="entry name" value="Adenylat/UMP-CMP_kin"/>
</dbReference>
<feature type="binding site" evidence="5">
    <location>
        <position position="168"/>
    </location>
    <ligand>
        <name>ATP</name>
        <dbReference type="ChEBI" id="CHEBI:30616"/>
    </ligand>
</feature>
<comment type="domain">
    <text evidence="5">Consists of three domains, a large central CORE domain and two small peripheral domains, NMPbind and LID, which undergo movements during catalysis. The LID domain closes over the site of phosphoryl transfer upon ATP binding. Assembling and dissambling the active center during each catalytic cycle provides an effective means to prevent ATP hydrolysis.</text>
</comment>
<dbReference type="GO" id="GO:0004017">
    <property type="term" value="F:AMP kinase activity"/>
    <property type="evidence" value="ECO:0007669"/>
    <property type="project" value="UniProtKB-UniRule"/>
</dbReference>
<reference evidence="8" key="1">
    <citation type="submission" date="2021-02" db="EMBL/GenBank/DDBJ databases">
        <title>Metagenome analyses of Stigonema ocellatum DSM 106950, Chlorogloea purpurea SAG 13.99 and Gomphosphaeria aponina DSM 107014.</title>
        <authorList>
            <person name="Marter P."/>
            <person name="Huang S."/>
        </authorList>
    </citation>
    <scope>NUCLEOTIDE SEQUENCE</scope>
    <source>
        <strain evidence="8">JP213</strain>
    </source>
</reference>
<name>A0A941GPJ5_9CHRO</name>
<feature type="binding site" evidence="5">
    <location>
        <position position="92"/>
    </location>
    <ligand>
        <name>AMP</name>
        <dbReference type="ChEBI" id="CHEBI:456215"/>
    </ligand>
</feature>
<feature type="region of interest" description="NMP" evidence="5">
    <location>
        <begin position="30"/>
        <end position="59"/>
    </location>
</feature>
<dbReference type="InterPro" id="IPR027417">
    <property type="entry name" value="P-loop_NTPase"/>
</dbReference>
<sequence length="185" mass="20995">MRLVMLGGPGAGKGTQSQKLSLDLQITVIATGDVLRKAMTSASPLGEKAREFVEKGELVPDEMMIQFMRDRLLQSDVNSGWILEGYPRTSFQAEELDFLLDDLQQGLDWAIYLQVSDSLMLARSLGRGKVDDQPEIIQRRIEMFYSRTIPILEYYEYKKRLLTVQAEASPEEVEQEIFQKLGLSS</sequence>
<dbReference type="CDD" id="cd01428">
    <property type="entry name" value="ADK"/>
    <property type="match status" value="1"/>
</dbReference>
<dbReference type="EC" id="2.7.4.3" evidence="5 7"/>
<proteinExistence type="inferred from homology"/>
<evidence type="ECO:0000313" key="8">
    <source>
        <dbReference type="EMBL" id="MBR8827482.1"/>
    </source>
</evidence>
<feature type="binding site" evidence="5">
    <location>
        <begin position="57"/>
        <end position="59"/>
    </location>
    <ligand>
        <name>AMP</name>
        <dbReference type="ChEBI" id="CHEBI:456215"/>
    </ligand>
</feature>
<keyword evidence="1 5" id="KW-0808">Transferase</keyword>
<evidence type="ECO:0000256" key="4">
    <source>
        <dbReference type="ARBA" id="ARBA00022777"/>
    </source>
</evidence>
<dbReference type="PRINTS" id="PR00094">
    <property type="entry name" value="ADENYLTKNASE"/>
</dbReference>
<dbReference type="Pfam" id="PF00406">
    <property type="entry name" value="ADK"/>
    <property type="match status" value="1"/>
</dbReference>
<dbReference type="PANTHER" id="PTHR23359">
    <property type="entry name" value="NUCLEOTIDE KINASE"/>
    <property type="match status" value="1"/>
</dbReference>
<keyword evidence="3 5" id="KW-0547">Nucleotide-binding</keyword>
<dbReference type="AlphaFoldDB" id="A0A941GPJ5"/>
<keyword evidence="5 7" id="KW-0067">ATP-binding</keyword>
<organism evidence="8 9">
    <name type="scientific">Gomphosphaeria aponina SAG 52.96 = DSM 107014</name>
    <dbReference type="NCBI Taxonomy" id="1521640"/>
    <lineage>
        <taxon>Bacteria</taxon>
        <taxon>Bacillati</taxon>
        <taxon>Cyanobacteriota</taxon>
        <taxon>Cyanophyceae</taxon>
        <taxon>Oscillatoriophycideae</taxon>
        <taxon>Chroococcales</taxon>
        <taxon>Gomphosphaeriaceae</taxon>
        <taxon>Gomphosphaeria</taxon>
    </lineage>
</organism>
<comment type="similarity">
    <text evidence="5 6">Belongs to the adenylate kinase family.</text>
</comment>
<comment type="catalytic activity">
    <reaction evidence="5 7">
        <text>AMP + ATP = 2 ADP</text>
        <dbReference type="Rhea" id="RHEA:12973"/>
        <dbReference type="ChEBI" id="CHEBI:30616"/>
        <dbReference type="ChEBI" id="CHEBI:456215"/>
        <dbReference type="ChEBI" id="CHEBI:456216"/>
        <dbReference type="EC" id="2.7.4.3"/>
    </reaction>
</comment>
<dbReference type="GO" id="GO:0005524">
    <property type="term" value="F:ATP binding"/>
    <property type="evidence" value="ECO:0007669"/>
    <property type="project" value="UniProtKB-UniRule"/>
</dbReference>
<feature type="binding site" evidence="5">
    <location>
        <position position="140"/>
    </location>
    <ligand>
        <name>AMP</name>
        <dbReference type="ChEBI" id="CHEBI:456215"/>
    </ligand>
</feature>
<dbReference type="Gene3D" id="3.40.50.300">
    <property type="entry name" value="P-loop containing nucleotide triphosphate hydrolases"/>
    <property type="match status" value="1"/>
</dbReference>
<protein>
    <recommendedName>
        <fullName evidence="5 7">Adenylate kinase</fullName>
        <shortName evidence="5">AK</shortName>
        <ecNumber evidence="5 7">2.7.4.3</ecNumber>
    </recommendedName>
    <alternativeName>
        <fullName evidence="5">ATP-AMP transphosphorylase</fullName>
    </alternativeName>
    <alternativeName>
        <fullName evidence="5">ATP:AMP phosphotransferase</fullName>
    </alternativeName>
    <alternativeName>
        <fullName evidence="5">Adenylate monophosphate kinase</fullName>
    </alternativeName>
</protein>
<feature type="binding site" evidence="5">
    <location>
        <position position="36"/>
    </location>
    <ligand>
        <name>AMP</name>
        <dbReference type="ChEBI" id="CHEBI:456215"/>
    </ligand>
</feature>
<dbReference type="GO" id="GO:0044209">
    <property type="term" value="P:AMP salvage"/>
    <property type="evidence" value="ECO:0007669"/>
    <property type="project" value="UniProtKB-UniRule"/>
</dbReference>
<gene>
    <name evidence="5" type="primary">adk</name>
    <name evidence="8" type="ORF">DSM107014_06170</name>
</gene>
<feature type="binding site" evidence="5">
    <location>
        <position position="31"/>
    </location>
    <ligand>
        <name>AMP</name>
        <dbReference type="ChEBI" id="CHEBI:456215"/>
    </ligand>
</feature>
<feature type="binding site" evidence="5">
    <location>
        <position position="127"/>
    </location>
    <ligand>
        <name>ATP</name>
        <dbReference type="ChEBI" id="CHEBI:30616"/>
    </ligand>
</feature>
<dbReference type="Proteomes" id="UP000767446">
    <property type="component" value="Unassembled WGS sequence"/>
</dbReference>
<keyword evidence="4 5" id="KW-0418">Kinase</keyword>
<comment type="function">
    <text evidence="5">Catalyzes the reversible transfer of the terminal phosphate group between ATP and AMP. Plays an important role in cellular energy homeostasis and in adenine nucleotide metabolism.</text>
</comment>
<dbReference type="GO" id="GO:0005737">
    <property type="term" value="C:cytoplasm"/>
    <property type="evidence" value="ECO:0007669"/>
    <property type="project" value="UniProtKB-SubCell"/>
</dbReference>
<keyword evidence="5" id="KW-0963">Cytoplasm</keyword>
<accession>A0A941GPJ5</accession>
<evidence type="ECO:0000256" key="6">
    <source>
        <dbReference type="RuleBase" id="RU003330"/>
    </source>
</evidence>
<comment type="caution">
    <text evidence="8">The sequence shown here is derived from an EMBL/GenBank/DDBJ whole genome shotgun (WGS) entry which is preliminary data.</text>
</comment>
<feature type="binding site" evidence="5">
    <location>
        <begin position="85"/>
        <end position="88"/>
    </location>
    <ligand>
        <name>AMP</name>
        <dbReference type="ChEBI" id="CHEBI:456215"/>
    </ligand>
</feature>
<dbReference type="HAMAP" id="MF_00235">
    <property type="entry name" value="Adenylate_kinase_Adk"/>
    <property type="match status" value="1"/>
</dbReference>
<evidence type="ECO:0000256" key="1">
    <source>
        <dbReference type="ARBA" id="ARBA00022679"/>
    </source>
</evidence>
<keyword evidence="2 5" id="KW-0545">Nucleotide biosynthesis</keyword>
<evidence type="ECO:0000256" key="7">
    <source>
        <dbReference type="RuleBase" id="RU003331"/>
    </source>
</evidence>
<dbReference type="SUPFAM" id="SSF52540">
    <property type="entry name" value="P-loop containing nucleoside triphosphate hydrolases"/>
    <property type="match status" value="1"/>
</dbReference>
<evidence type="ECO:0000256" key="2">
    <source>
        <dbReference type="ARBA" id="ARBA00022727"/>
    </source>
</evidence>
<comment type="subcellular location">
    <subcellularLocation>
        <location evidence="5 7">Cytoplasm</location>
    </subcellularLocation>
</comment>
<comment type="subunit">
    <text evidence="5 7">Monomer.</text>
</comment>
<evidence type="ECO:0000256" key="5">
    <source>
        <dbReference type="HAMAP-Rule" id="MF_00235"/>
    </source>
</evidence>
<evidence type="ECO:0000313" key="9">
    <source>
        <dbReference type="Proteomes" id="UP000767446"/>
    </source>
</evidence>